<dbReference type="Proteomes" id="UP001320326">
    <property type="component" value="Chromosome"/>
</dbReference>
<gene>
    <name evidence="2" type="ORF">MIZ01_2135</name>
</gene>
<evidence type="ECO:0000313" key="3">
    <source>
        <dbReference type="Proteomes" id="UP001320326"/>
    </source>
</evidence>
<accession>A0AAN1XB91</accession>
<keyword evidence="3" id="KW-1185">Reference proteome</keyword>
<name>A0AAN1XB91_9PROT</name>
<dbReference type="RefSeq" id="WP_237246858.1">
    <property type="nucleotide sequence ID" value="NZ_AP023423.1"/>
</dbReference>
<protein>
    <recommendedName>
        <fullName evidence="4">STAS/SEC14 domain-containing protein</fullName>
    </recommendedName>
</protein>
<evidence type="ECO:0000313" key="2">
    <source>
        <dbReference type="EMBL" id="BCK88332.1"/>
    </source>
</evidence>
<dbReference type="AlphaFoldDB" id="A0AAN1XB91"/>
<organism evidence="2 3">
    <name type="scientific">Sideroxyarcus emersonii</name>
    <dbReference type="NCBI Taxonomy" id="2764705"/>
    <lineage>
        <taxon>Bacteria</taxon>
        <taxon>Pseudomonadati</taxon>
        <taxon>Pseudomonadota</taxon>
        <taxon>Betaproteobacteria</taxon>
        <taxon>Nitrosomonadales</taxon>
        <taxon>Gallionellaceae</taxon>
        <taxon>Sideroxyarcus</taxon>
    </lineage>
</organism>
<feature type="region of interest" description="Disordered" evidence="1">
    <location>
        <begin position="1"/>
        <end position="20"/>
    </location>
</feature>
<proteinExistence type="predicted"/>
<sequence length="151" mass="16918">MGIRGSAPSPDHQTSPGPATDFTLSVEYLARHHAIKVTPKGTLTLEGNNQLVAAALAASSQYGTNRILVDDRDIDLDMNFTNIYDLPENNQNLGVNHLLRVALVFKPSAETRRLFKFYEDCSYVRDFQHRVFVDEEEALQWLTATANPGHF</sequence>
<dbReference type="EMBL" id="AP023423">
    <property type="protein sequence ID" value="BCK88332.1"/>
    <property type="molecule type" value="Genomic_DNA"/>
</dbReference>
<evidence type="ECO:0000256" key="1">
    <source>
        <dbReference type="SAM" id="MobiDB-lite"/>
    </source>
</evidence>
<evidence type="ECO:0008006" key="4">
    <source>
        <dbReference type="Google" id="ProtNLM"/>
    </source>
</evidence>
<reference evidence="2 3" key="1">
    <citation type="journal article" date="2022" name="Int. J. Syst. Evol. Microbiol.">
        <title>&lt;i&gt;Sideroxyarcus emersonii&lt;/i&gt; gen. nov. sp. nov., a neutrophilic, microaerobic iron- and thiosulfate-oxidizing bacterium isolated from iron-rich wetland sediment.</title>
        <authorList>
            <person name="Kato S."/>
            <person name="Itoh T."/>
            <person name="Iino T."/>
            <person name="Ohkuma M."/>
        </authorList>
    </citation>
    <scope>NUCLEOTIDE SEQUENCE [LARGE SCALE GENOMIC DNA]</scope>
    <source>
        <strain evidence="2 3">MIZ01</strain>
    </source>
</reference>
<dbReference type="InterPro" id="IPR036513">
    <property type="entry name" value="STAS_dom_sf"/>
</dbReference>
<dbReference type="SUPFAM" id="SSF52091">
    <property type="entry name" value="SpoIIaa-like"/>
    <property type="match status" value="1"/>
</dbReference>
<dbReference type="KEGG" id="seme:MIZ01_2135"/>